<sequence length="500" mass="57245">MEPALQRLVVVSNRLPVALKREEDGWKLKQGSGGLVTAMAPVLRNRGGMWIGWSGAAEPEEGAGGGTVGGTDMETLFADFTEEAGYELCTVPLTEEEVDGYYYGFSNEIVWPLFHDLQSRCRFHPRYWRTYLDVNFKFAEVVARRSSPEDYIWIQDYHLMHQAFFLKSMGVRRNTGFFLHIPFPPPDIFMKLPWRAKLIQALTEFDLVGFQTVQDRRNFVGSLHRLMPEARVEGRGAVVTVHMGNRSFRAGAFPISIDYTQFSEMAARPEVVQKTVDLKEALRHRKIILGVDRLDYTKGIPERIRSIQTLLRRYPDLQGTVNFIQIAVPSREEVGEYKELRTEIERLVGRVNGEFSFPGWVPVHYHYRSLPHDDLVAYYAAADVGLVTPLRDGMNLVAKEYCACNNKGDGVLVLSEFAGAAAQLQRHAYLVNPYDVEGIAKALHRALHWPLEERKAHMSRLREQIRRNNIFRWVDSFLRAGIAKSLEDFPEVETVHFNRV</sequence>
<dbReference type="HOGENOM" id="CLU_002351_7_1_7"/>
<dbReference type="Gene3D" id="3.40.50.2000">
    <property type="entry name" value="Glycogen Phosphorylase B"/>
    <property type="match status" value="2"/>
</dbReference>
<evidence type="ECO:0000256" key="1">
    <source>
        <dbReference type="ARBA" id="ARBA00008799"/>
    </source>
</evidence>
<dbReference type="GO" id="GO:0005992">
    <property type="term" value="P:trehalose biosynthetic process"/>
    <property type="evidence" value="ECO:0007669"/>
    <property type="project" value="InterPro"/>
</dbReference>
<dbReference type="GO" id="GO:0004805">
    <property type="term" value="F:trehalose-phosphatase activity"/>
    <property type="evidence" value="ECO:0007669"/>
    <property type="project" value="TreeGrafter"/>
</dbReference>
<dbReference type="SMR" id="F0JJD5"/>
<dbReference type="CDD" id="cd03788">
    <property type="entry name" value="GT20_TPS"/>
    <property type="match status" value="1"/>
</dbReference>
<name>F0JJD5_9BACT</name>
<comment type="similarity">
    <text evidence="1">Belongs to the glycosyltransferase 20 family.</text>
</comment>
<evidence type="ECO:0000256" key="3">
    <source>
        <dbReference type="ARBA" id="ARBA00022679"/>
    </source>
</evidence>
<dbReference type="PANTHER" id="PTHR10788">
    <property type="entry name" value="TREHALOSE-6-PHOSPHATE SYNTHASE"/>
    <property type="match status" value="1"/>
</dbReference>
<dbReference type="EC" id="2.4.1.213" evidence="7"/>
<evidence type="ECO:0000313" key="11">
    <source>
        <dbReference type="Proteomes" id="UP000007845"/>
    </source>
</evidence>
<comment type="pathway">
    <text evidence="6">Glycan metabolism; glucosylglycerol biosynthesis.</text>
</comment>
<accession>F0JJD5</accession>
<dbReference type="EMBL" id="CP003220">
    <property type="protein sequence ID" value="EGB16034.1"/>
    <property type="molecule type" value="Genomic_DNA"/>
</dbReference>
<dbReference type="GO" id="GO:0033828">
    <property type="term" value="F:glucosylglycerol-phosphate synthase activity"/>
    <property type="evidence" value="ECO:0007669"/>
    <property type="project" value="UniProtKB-EC"/>
</dbReference>
<keyword evidence="2" id="KW-0328">Glycosyltransferase</keyword>
<protein>
    <recommendedName>
        <fullName evidence="8">Glucosylglycerol-phosphate synthase</fullName>
        <ecNumber evidence="7">2.4.1.213</ecNumber>
    </recommendedName>
    <alternativeName>
        <fullName evidence="9">Glucosyl-glycerol-phosphate synthase</fullName>
    </alternativeName>
</protein>
<keyword evidence="3" id="KW-0808">Transferase</keyword>
<dbReference type="SUPFAM" id="SSF53756">
    <property type="entry name" value="UDP-Glycosyltransferase/glycogen phosphorylase"/>
    <property type="match status" value="1"/>
</dbReference>
<dbReference type="GO" id="GO:0003825">
    <property type="term" value="F:alpha,alpha-trehalose-phosphate synthase (UDP-forming) activity"/>
    <property type="evidence" value="ECO:0007669"/>
    <property type="project" value="TreeGrafter"/>
</dbReference>
<dbReference type="Pfam" id="PF00982">
    <property type="entry name" value="Glyco_transf_20"/>
    <property type="match status" value="1"/>
</dbReference>
<evidence type="ECO:0000256" key="5">
    <source>
        <dbReference type="ARBA" id="ARBA00055920"/>
    </source>
</evidence>
<dbReference type="PANTHER" id="PTHR10788:SF106">
    <property type="entry name" value="BCDNA.GH08860"/>
    <property type="match status" value="1"/>
</dbReference>
<evidence type="ECO:0000256" key="8">
    <source>
        <dbReference type="ARBA" id="ARBA00069974"/>
    </source>
</evidence>
<keyword evidence="11" id="KW-1185">Reference proteome</keyword>
<proteinExistence type="inferred from homology"/>
<reference evidence="10 11" key="1">
    <citation type="journal article" date="2011" name="J. Bacteriol.">
        <title>Genome sequence of the mercury-methylating strain Desulfovibrio desulfuricans ND132.</title>
        <authorList>
            <person name="Brown S.D."/>
            <person name="Gilmour C.C."/>
            <person name="Kucken A.M."/>
            <person name="Wall J.D."/>
            <person name="Elias D.A."/>
            <person name="Brandt C.C."/>
            <person name="Podar M."/>
            <person name="Chertkov O."/>
            <person name="Held B."/>
            <person name="Bruce D.C."/>
            <person name="Detter J.C."/>
            <person name="Tapia R."/>
            <person name="Han C.S."/>
            <person name="Goodwin L.A."/>
            <person name="Cheng J.F."/>
            <person name="Pitluck S."/>
            <person name="Woyke T."/>
            <person name="Mikhailova N."/>
            <person name="Ivanova N.N."/>
            <person name="Han J."/>
            <person name="Lucas S."/>
            <person name="Lapidus A.L."/>
            <person name="Land M.L."/>
            <person name="Hauser L.J."/>
            <person name="Palumbo A.V."/>
        </authorList>
    </citation>
    <scope>NUCLEOTIDE SEQUENCE [LARGE SCALE GENOMIC DNA]</scope>
    <source>
        <strain evidence="10 11">ND132</strain>
    </source>
</reference>
<dbReference type="OrthoDB" id="9815690at2"/>
<comment type="function">
    <text evidence="5">Involved in salt tolerance by producing GG-phosphate from ADP-glucose and glycerol-3-phosphate (G3P), an intermediate in the synthesis of the osmolyte glucosylglycerol (GG).</text>
</comment>
<dbReference type="GO" id="GO:0005829">
    <property type="term" value="C:cytosol"/>
    <property type="evidence" value="ECO:0007669"/>
    <property type="project" value="TreeGrafter"/>
</dbReference>
<evidence type="ECO:0000256" key="7">
    <source>
        <dbReference type="ARBA" id="ARBA00066821"/>
    </source>
</evidence>
<evidence type="ECO:0000313" key="10">
    <source>
        <dbReference type="EMBL" id="EGB16034.1"/>
    </source>
</evidence>
<evidence type="ECO:0000256" key="6">
    <source>
        <dbReference type="ARBA" id="ARBA00060702"/>
    </source>
</evidence>
<dbReference type="FunFam" id="3.40.50.2000:FF:000010">
    <property type="entry name" value="Alpha,alpha-trehalose-phosphate synthase"/>
    <property type="match status" value="1"/>
</dbReference>
<gene>
    <name evidence="10" type="ORF">DND132_2831</name>
</gene>
<evidence type="ECO:0000256" key="2">
    <source>
        <dbReference type="ARBA" id="ARBA00022676"/>
    </source>
</evidence>
<dbReference type="eggNOG" id="COG0380">
    <property type="taxonomic scope" value="Bacteria"/>
</dbReference>
<dbReference type="RefSeq" id="WP_014323460.1">
    <property type="nucleotide sequence ID" value="NC_016803.1"/>
</dbReference>
<dbReference type="STRING" id="641491.DND132_2831"/>
<dbReference type="InterPro" id="IPR001830">
    <property type="entry name" value="Glyco_trans_20"/>
</dbReference>
<dbReference type="KEGG" id="ddn:DND132_2831"/>
<evidence type="ECO:0000256" key="4">
    <source>
        <dbReference type="ARBA" id="ARBA00052754"/>
    </source>
</evidence>
<evidence type="ECO:0000256" key="9">
    <source>
        <dbReference type="ARBA" id="ARBA00080497"/>
    </source>
</evidence>
<dbReference type="AlphaFoldDB" id="F0JJD5"/>
<dbReference type="Proteomes" id="UP000007845">
    <property type="component" value="Chromosome"/>
</dbReference>
<organism evidence="10 11">
    <name type="scientific">Pseudodesulfovibrio mercurii</name>
    <dbReference type="NCBI Taxonomy" id="641491"/>
    <lineage>
        <taxon>Bacteria</taxon>
        <taxon>Pseudomonadati</taxon>
        <taxon>Thermodesulfobacteriota</taxon>
        <taxon>Desulfovibrionia</taxon>
        <taxon>Desulfovibrionales</taxon>
        <taxon>Desulfovibrionaceae</taxon>
    </lineage>
</organism>
<comment type="catalytic activity">
    <reaction evidence="4">
        <text>ADP-alpha-D-glucose + sn-glycerol 3-phosphate = 2-O-(alpha-D-glucopyranosyl)-sn-glycerol 3-phosphate + ADP + H(+)</text>
        <dbReference type="Rhea" id="RHEA:12881"/>
        <dbReference type="ChEBI" id="CHEBI:15378"/>
        <dbReference type="ChEBI" id="CHEBI:57498"/>
        <dbReference type="ChEBI" id="CHEBI:57597"/>
        <dbReference type="ChEBI" id="CHEBI:87089"/>
        <dbReference type="ChEBI" id="CHEBI:456216"/>
        <dbReference type="EC" id="2.4.1.213"/>
    </reaction>
</comment>